<sequence length="65" mass="7821">MDIDPRVYTVSILIVSVCAMHHWFYDNQYIKVEPKGMIMNLYFIASFFALYFAYLMAKQQRLIDF</sequence>
<reference evidence="2" key="1">
    <citation type="journal article" date="2020" name="Nature">
        <title>Giant virus diversity and host interactions through global metagenomics.</title>
        <authorList>
            <person name="Schulz F."/>
            <person name="Roux S."/>
            <person name="Paez-Espino D."/>
            <person name="Jungbluth S."/>
            <person name="Walsh D.A."/>
            <person name="Denef V.J."/>
            <person name="McMahon K.D."/>
            <person name="Konstantinidis K.T."/>
            <person name="Eloe-Fadrosh E.A."/>
            <person name="Kyrpides N.C."/>
            <person name="Woyke T."/>
        </authorList>
    </citation>
    <scope>NUCLEOTIDE SEQUENCE</scope>
    <source>
        <strain evidence="2">GVMAG-M-3300023174-207</strain>
    </source>
</reference>
<proteinExistence type="predicted"/>
<keyword evidence="1" id="KW-1133">Transmembrane helix</keyword>
<dbReference type="EMBL" id="MN739627">
    <property type="protein sequence ID" value="QHT16882.1"/>
    <property type="molecule type" value="Genomic_DNA"/>
</dbReference>
<keyword evidence="1" id="KW-0812">Transmembrane</keyword>
<accession>A0A6C0DKK7</accession>
<feature type="transmembrane region" description="Helical" evidence="1">
    <location>
        <begin position="7"/>
        <end position="25"/>
    </location>
</feature>
<protein>
    <submittedName>
        <fullName evidence="2">Uncharacterized protein</fullName>
    </submittedName>
</protein>
<evidence type="ECO:0000256" key="1">
    <source>
        <dbReference type="SAM" id="Phobius"/>
    </source>
</evidence>
<evidence type="ECO:0000313" key="2">
    <source>
        <dbReference type="EMBL" id="QHT16882.1"/>
    </source>
</evidence>
<organism evidence="2">
    <name type="scientific">viral metagenome</name>
    <dbReference type="NCBI Taxonomy" id="1070528"/>
    <lineage>
        <taxon>unclassified sequences</taxon>
        <taxon>metagenomes</taxon>
        <taxon>organismal metagenomes</taxon>
    </lineage>
</organism>
<keyword evidence="1" id="KW-0472">Membrane</keyword>
<name>A0A6C0DKK7_9ZZZZ</name>
<dbReference type="AlphaFoldDB" id="A0A6C0DKK7"/>
<feature type="transmembrane region" description="Helical" evidence="1">
    <location>
        <begin position="37"/>
        <end position="57"/>
    </location>
</feature>